<gene>
    <name evidence="9" type="ORF">KIN20_024313</name>
</gene>
<accession>A0AAD5MTC4</accession>
<dbReference type="InterPro" id="IPR008166">
    <property type="entry name" value="Glyco_transf_92"/>
</dbReference>
<dbReference type="AlphaFoldDB" id="A0AAD5MTC4"/>
<dbReference type="GO" id="GO:0005737">
    <property type="term" value="C:cytoplasm"/>
    <property type="evidence" value="ECO:0007669"/>
    <property type="project" value="TreeGrafter"/>
</dbReference>
<comment type="subcellular location">
    <subcellularLocation>
        <location evidence="1">Membrane</location>
        <topology evidence="1">Single-pass membrane protein</topology>
    </subcellularLocation>
</comment>
<dbReference type="GO" id="GO:0016757">
    <property type="term" value="F:glycosyltransferase activity"/>
    <property type="evidence" value="ECO:0007669"/>
    <property type="project" value="UniProtKB-UniRule"/>
</dbReference>
<keyword evidence="5" id="KW-0812">Transmembrane</keyword>
<dbReference type="EC" id="2.4.1.-" evidence="8"/>
<protein>
    <recommendedName>
        <fullName evidence="8">Glycosyltransferase family 92 protein</fullName>
        <ecNumber evidence="8">2.4.1.-</ecNumber>
    </recommendedName>
</protein>
<evidence type="ECO:0000256" key="6">
    <source>
        <dbReference type="ARBA" id="ARBA00022989"/>
    </source>
</evidence>
<keyword evidence="7" id="KW-0472">Membrane</keyword>
<evidence type="ECO:0000313" key="10">
    <source>
        <dbReference type="Proteomes" id="UP001196413"/>
    </source>
</evidence>
<dbReference type="PANTHER" id="PTHR21461">
    <property type="entry name" value="GLYCOSYLTRANSFERASE FAMILY 92 PROTEIN"/>
    <property type="match status" value="1"/>
</dbReference>
<comment type="caution">
    <text evidence="9">The sequence shown here is derived from an EMBL/GenBank/DDBJ whole genome shotgun (WGS) entry which is preliminary data.</text>
</comment>
<evidence type="ECO:0000256" key="7">
    <source>
        <dbReference type="ARBA" id="ARBA00023136"/>
    </source>
</evidence>
<proteinExistence type="inferred from homology"/>
<organism evidence="9 10">
    <name type="scientific">Parelaphostrongylus tenuis</name>
    <name type="common">Meningeal worm</name>
    <dbReference type="NCBI Taxonomy" id="148309"/>
    <lineage>
        <taxon>Eukaryota</taxon>
        <taxon>Metazoa</taxon>
        <taxon>Ecdysozoa</taxon>
        <taxon>Nematoda</taxon>
        <taxon>Chromadorea</taxon>
        <taxon>Rhabditida</taxon>
        <taxon>Rhabditina</taxon>
        <taxon>Rhabditomorpha</taxon>
        <taxon>Strongyloidea</taxon>
        <taxon>Metastrongylidae</taxon>
        <taxon>Parelaphostrongylus</taxon>
    </lineage>
</organism>
<name>A0AAD5MTC4_PARTN</name>
<keyword evidence="10" id="KW-1185">Reference proteome</keyword>
<evidence type="ECO:0000256" key="2">
    <source>
        <dbReference type="ARBA" id="ARBA00007647"/>
    </source>
</evidence>
<comment type="similarity">
    <text evidence="2 8">Belongs to the glycosyltransferase 92 family.</text>
</comment>
<evidence type="ECO:0000256" key="8">
    <source>
        <dbReference type="RuleBase" id="RU366017"/>
    </source>
</evidence>
<keyword evidence="6" id="KW-1133">Transmembrane helix</keyword>
<evidence type="ECO:0000313" key="9">
    <source>
        <dbReference type="EMBL" id="KAJ1364262.1"/>
    </source>
</evidence>
<dbReference type="EMBL" id="JAHQIW010004907">
    <property type="protein sequence ID" value="KAJ1364262.1"/>
    <property type="molecule type" value="Genomic_DNA"/>
</dbReference>
<keyword evidence="4 8" id="KW-0808">Transferase</keyword>
<keyword evidence="3 8" id="KW-0328">Glycosyltransferase</keyword>
<dbReference type="GO" id="GO:0016020">
    <property type="term" value="C:membrane"/>
    <property type="evidence" value="ECO:0007669"/>
    <property type="project" value="UniProtKB-SubCell"/>
</dbReference>
<evidence type="ECO:0000256" key="5">
    <source>
        <dbReference type="ARBA" id="ARBA00022692"/>
    </source>
</evidence>
<dbReference type="Proteomes" id="UP001196413">
    <property type="component" value="Unassembled WGS sequence"/>
</dbReference>
<evidence type="ECO:0000256" key="4">
    <source>
        <dbReference type="ARBA" id="ARBA00022679"/>
    </source>
</evidence>
<evidence type="ECO:0000256" key="1">
    <source>
        <dbReference type="ARBA" id="ARBA00004167"/>
    </source>
</evidence>
<sequence length="234" mass="27796">MCLRREGATYISLTEKHNDSYDFSVPITDRTNQVPTQYFAACLAPLHGVEKKWLLLAEFIEHHKLQGVSYFYIYKYELDQYSRLLLDDYVRYGEAEVIVLRDHSKRAKKQWHQPQLQECLTRARGHSKWVAMIDLDERLTSTKCNRTISDYLRERVFHSDTSKTAKKPSQKRNLRAAAKVVVANIHSAEIFFDGYERYYMKPDEAVIRHYRNIHIDNWAKKFLPHWKELGEDSH</sequence>
<reference evidence="9" key="1">
    <citation type="submission" date="2021-06" db="EMBL/GenBank/DDBJ databases">
        <title>Parelaphostrongylus tenuis whole genome reference sequence.</title>
        <authorList>
            <person name="Garwood T.J."/>
            <person name="Larsen P.A."/>
            <person name="Fountain-Jones N.M."/>
            <person name="Garbe J.R."/>
            <person name="Macchietto M.G."/>
            <person name="Kania S.A."/>
            <person name="Gerhold R.W."/>
            <person name="Richards J.E."/>
            <person name="Wolf T.M."/>
        </authorList>
    </citation>
    <scope>NUCLEOTIDE SEQUENCE</scope>
    <source>
        <strain evidence="9">MNPRO001-30</strain>
        <tissue evidence="9">Meninges</tissue>
    </source>
</reference>
<dbReference type="Pfam" id="PF01697">
    <property type="entry name" value="Glyco_transf_92"/>
    <property type="match status" value="1"/>
</dbReference>
<dbReference type="PANTHER" id="PTHR21461:SF40">
    <property type="entry name" value="GLYCOSYLTRANSFERASE FAMILY 92 PROTEIN"/>
    <property type="match status" value="1"/>
</dbReference>
<evidence type="ECO:0000256" key="3">
    <source>
        <dbReference type="ARBA" id="ARBA00022676"/>
    </source>
</evidence>